<dbReference type="EMBL" id="PGUY01000010">
    <property type="protein sequence ID" value="PLT31275.1"/>
    <property type="molecule type" value="Genomic_DNA"/>
</dbReference>
<dbReference type="OrthoDB" id="9996404at2"/>
<gene>
    <name evidence="2" type="ORF">CUU66_03630</name>
</gene>
<organism evidence="2 3">
    <name type="scientific">Peribacillus deserti</name>
    <dbReference type="NCBI Taxonomy" id="673318"/>
    <lineage>
        <taxon>Bacteria</taxon>
        <taxon>Bacillati</taxon>
        <taxon>Bacillota</taxon>
        <taxon>Bacilli</taxon>
        <taxon>Bacillales</taxon>
        <taxon>Bacillaceae</taxon>
        <taxon>Peribacillus</taxon>
    </lineage>
</organism>
<reference evidence="2 3" key="1">
    <citation type="submission" date="2017-11" db="EMBL/GenBank/DDBJ databases">
        <title>Comparitive Functional Genomics of Dry Heat Resistant strains isolated from the Viking Spacecraft.</title>
        <authorList>
            <person name="Seuylemezian A."/>
            <person name="Cooper K."/>
            <person name="Vaishampayan P."/>
        </authorList>
    </citation>
    <scope>NUCLEOTIDE SEQUENCE [LARGE SCALE GENOMIC DNA]</scope>
    <source>
        <strain evidence="2 3">V1-29</strain>
    </source>
</reference>
<accession>A0A2N5MAE9</accession>
<evidence type="ECO:0000313" key="3">
    <source>
        <dbReference type="Proteomes" id="UP000234748"/>
    </source>
</evidence>
<keyword evidence="3" id="KW-1185">Reference proteome</keyword>
<evidence type="ECO:0000256" key="1">
    <source>
        <dbReference type="SAM" id="MobiDB-lite"/>
    </source>
</evidence>
<feature type="compositionally biased region" description="Basic and acidic residues" evidence="1">
    <location>
        <begin position="27"/>
        <end position="65"/>
    </location>
</feature>
<comment type="caution">
    <text evidence="2">The sequence shown here is derived from an EMBL/GenBank/DDBJ whole genome shotgun (WGS) entry which is preliminary data.</text>
</comment>
<dbReference type="RefSeq" id="WP_101640312.1">
    <property type="nucleotide sequence ID" value="NZ_PGUY01000010.1"/>
</dbReference>
<protein>
    <submittedName>
        <fullName evidence="2">Uncharacterized protein</fullName>
    </submittedName>
</protein>
<proteinExistence type="predicted"/>
<sequence length="65" mass="7603">MSEFNNDNFKDRMGQNASSKPGQEYASEMKRDSNSQDKHLKNGDLYEKMGDNPEGNRIKEDYQRK</sequence>
<feature type="region of interest" description="Disordered" evidence="1">
    <location>
        <begin position="1"/>
        <end position="65"/>
    </location>
</feature>
<dbReference type="AlphaFoldDB" id="A0A2N5MAE9"/>
<dbReference type="Proteomes" id="UP000234748">
    <property type="component" value="Unassembled WGS sequence"/>
</dbReference>
<evidence type="ECO:0000313" key="2">
    <source>
        <dbReference type="EMBL" id="PLT31275.1"/>
    </source>
</evidence>
<name>A0A2N5MAE9_9BACI</name>